<dbReference type="InParanoid" id="D2VVU9"/>
<comment type="subcellular location">
    <subcellularLocation>
        <location evidence="1">Nucleus</location>
    </subcellularLocation>
</comment>
<evidence type="ECO:0000313" key="12">
    <source>
        <dbReference type="EMBL" id="EFC39106.1"/>
    </source>
</evidence>
<reference evidence="12 13" key="1">
    <citation type="journal article" date="2010" name="Cell">
        <title>The genome of Naegleria gruberi illuminates early eukaryotic versatility.</title>
        <authorList>
            <person name="Fritz-Laylin L.K."/>
            <person name="Prochnik S.E."/>
            <person name="Ginger M.L."/>
            <person name="Dacks J.B."/>
            <person name="Carpenter M.L."/>
            <person name="Field M.C."/>
            <person name="Kuo A."/>
            <person name="Paredez A."/>
            <person name="Chapman J."/>
            <person name="Pham J."/>
            <person name="Shu S."/>
            <person name="Neupane R."/>
            <person name="Cipriano M."/>
            <person name="Mancuso J."/>
            <person name="Tu H."/>
            <person name="Salamov A."/>
            <person name="Lindquist E."/>
            <person name="Shapiro H."/>
            <person name="Lucas S."/>
            <person name="Grigoriev I.V."/>
            <person name="Cande W.Z."/>
            <person name="Fulton C."/>
            <person name="Rokhsar D.S."/>
            <person name="Dawson S.C."/>
        </authorList>
    </citation>
    <scope>NUCLEOTIDE SEQUENCE [LARGE SCALE GENOMIC DNA]</scope>
    <source>
        <strain evidence="12 13">NEG-M</strain>
    </source>
</reference>
<dbReference type="CDD" id="cd16651">
    <property type="entry name" value="SPL-RING_NSE2"/>
    <property type="match status" value="1"/>
</dbReference>
<dbReference type="OrthoDB" id="26899at2759"/>
<dbReference type="InterPro" id="IPR013083">
    <property type="entry name" value="Znf_RING/FYVE/PHD"/>
</dbReference>
<feature type="domain" description="SP-RING-type" evidence="11">
    <location>
        <begin position="95"/>
        <end position="154"/>
    </location>
</feature>
<evidence type="ECO:0000256" key="3">
    <source>
        <dbReference type="ARBA" id="ARBA00008212"/>
    </source>
</evidence>
<evidence type="ECO:0000256" key="8">
    <source>
        <dbReference type="ARBA" id="ARBA00022833"/>
    </source>
</evidence>
<feature type="region of interest" description="Disordered" evidence="10">
    <location>
        <begin position="1"/>
        <end position="27"/>
    </location>
</feature>
<evidence type="ECO:0000256" key="9">
    <source>
        <dbReference type="ARBA" id="ARBA00023242"/>
    </source>
</evidence>
<evidence type="ECO:0000256" key="5">
    <source>
        <dbReference type="ARBA" id="ARBA00022723"/>
    </source>
</evidence>
<evidence type="ECO:0000256" key="1">
    <source>
        <dbReference type="ARBA" id="ARBA00004123"/>
    </source>
</evidence>
<protein>
    <submittedName>
        <fullName evidence="12">Predicted protein</fullName>
    </submittedName>
</protein>
<dbReference type="GO" id="GO:0061665">
    <property type="term" value="F:SUMO ligase activity"/>
    <property type="evidence" value="ECO:0007669"/>
    <property type="project" value="TreeGrafter"/>
</dbReference>
<keyword evidence="13" id="KW-1185">Reference proteome</keyword>
<dbReference type="GO" id="GO:0030915">
    <property type="term" value="C:Smc5-Smc6 complex"/>
    <property type="evidence" value="ECO:0007669"/>
    <property type="project" value="InterPro"/>
</dbReference>
<evidence type="ECO:0000256" key="4">
    <source>
        <dbReference type="ARBA" id="ARBA00022679"/>
    </source>
</evidence>
<keyword evidence="7" id="KW-0833">Ubl conjugation pathway</keyword>
<sequence length="194" mass="21237">MPKRKAAAPSSTQTLEPSSNKKKKSEEKVELLNKILNALEENNALQKALLRHLGGKVPALPSSSTANSNSTNRTAAVNSVCESSESSDEDEIVSDDVAISSKRSTIKTTCPWTGSNLQEPVQSKKCKHVYEKAVAFAKLRTGGGYFECPIIGCKECRITIVDLVESPSLALQIRKEIKRKEEEKRKKAESSEDC</sequence>
<dbReference type="GeneID" id="8858449"/>
<accession>D2VVU9</accession>
<dbReference type="RefSeq" id="XP_002671850.1">
    <property type="nucleotide sequence ID" value="XM_002671804.1"/>
</dbReference>
<dbReference type="GO" id="GO:0000724">
    <property type="term" value="P:double-strand break repair via homologous recombination"/>
    <property type="evidence" value="ECO:0007669"/>
    <property type="project" value="InterPro"/>
</dbReference>
<dbReference type="Pfam" id="PF11789">
    <property type="entry name" value="zf-Nse"/>
    <property type="match status" value="1"/>
</dbReference>
<dbReference type="InterPro" id="IPR026846">
    <property type="entry name" value="Nse2(Mms21)"/>
</dbReference>
<keyword evidence="6" id="KW-0863">Zinc-finger</keyword>
<dbReference type="Proteomes" id="UP000006671">
    <property type="component" value="Unassembled WGS sequence"/>
</dbReference>
<keyword evidence="9" id="KW-0539">Nucleus</keyword>
<keyword evidence="8" id="KW-0862">Zinc</keyword>
<evidence type="ECO:0000256" key="7">
    <source>
        <dbReference type="ARBA" id="ARBA00022786"/>
    </source>
</evidence>
<proteinExistence type="inferred from homology"/>
<dbReference type="GO" id="GO:0008270">
    <property type="term" value="F:zinc ion binding"/>
    <property type="evidence" value="ECO:0007669"/>
    <property type="project" value="UniProtKB-KW"/>
</dbReference>
<dbReference type="KEGG" id="ngr:NAEGRDRAFT_52672"/>
<feature type="region of interest" description="Disordered" evidence="10">
    <location>
        <begin position="61"/>
        <end position="92"/>
    </location>
</feature>
<gene>
    <name evidence="12" type="ORF">NAEGRDRAFT_52672</name>
</gene>
<keyword evidence="4" id="KW-0808">Transferase</keyword>
<evidence type="ECO:0000259" key="11">
    <source>
        <dbReference type="Pfam" id="PF11789"/>
    </source>
</evidence>
<evidence type="ECO:0000256" key="6">
    <source>
        <dbReference type="ARBA" id="ARBA00022771"/>
    </source>
</evidence>
<comment type="pathway">
    <text evidence="2">Protein modification; protein sumoylation.</text>
</comment>
<dbReference type="VEuPathDB" id="AmoebaDB:NAEGRDRAFT_52672"/>
<dbReference type="InterPro" id="IPR004181">
    <property type="entry name" value="Znf_MIZ"/>
</dbReference>
<evidence type="ECO:0000313" key="13">
    <source>
        <dbReference type="Proteomes" id="UP000006671"/>
    </source>
</evidence>
<dbReference type="Gene3D" id="3.30.40.10">
    <property type="entry name" value="Zinc/RING finger domain, C3HC4 (zinc finger)"/>
    <property type="match status" value="1"/>
</dbReference>
<dbReference type="EMBL" id="GG738902">
    <property type="protein sequence ID" value="EFC39106.1"/>
    <property type="molecule type" value="Genomic_DNA"/>
</dbReference>
<dbReference type="GO" id="GO:0005634">
    <property type="term" value="C:nucleus"/>
    <property type="evidence" value="ECO:0007669"/>
    <property type="project" value="UniProtKB-SubCell"/>
</dbReference>
<dbReference type="UniPathway" id="UPA00886"/>
<feature type="compositionally biased region" description="Low complexity" evidence="10">
    <location>
        <begin position="62"/>
        <end position="84"/>
    </location>
</feature>
<comment type="similarity">
    <text evidence="3">Belongs to the NSE2 family.</text>
</comment>
<dbReference type="PANTHER" id="PTHR21330">
    <property type="entry name" value="E3 SUMO-PROTEIN LIGASE NSE2"/>
    <property type="match status" value="1"/>
</dbReference>
<name>D2VVU9_NAEGR</name>
<evidence type="ECO:0000256" key="10">
    <source>
        <dbReference type="SAM" id="MobiDB-lite"/>
    </source>
</evidence>
<dbReference type="PANTHER" id="PTHR21330:SF1">
    <property type="entry name" value="E3 SUMO-PROTEIN LIGASE NSE2"/>
    <property type="match status" value="1"/>
</dbReference>
<dbReference type="AlphaFoldDB" id="D2VVU9"/>
<keyword evidence="5" id="KW-0479">Metal-binding</keyword>
<dbReference type="GO" id="GO:0016925">
    <property type="term" value="P:protein sumoylation"/>
    <property type="evidence" value="ECO:0007669"/>
    <property type="project" value="UniProtKB-UniPathway"/>
</dbReference>
<evidence type="ECO:0000256" key="2">
    <source>
        <dbReference type="ARBA" id="ARBA00004718"/>
    </source>
</evidence>
<organism evidence="13">
    <name type="scientific">Naegleria gruberi</name>
    <name type="common">Amoeba</name>
    <dbReference type="NCBI Taxonomy" id="5762"/>
    <lineage>
        <taxon>Eukaryota</taxon>
        <taxon>Discoba</taxon>
        <taxon>Heterolobosea</taxon>
        <taxon>Tetramitia</taxon>
        <taxon>Eutetramitia</taxon>
        <taxon>Vahlkampfiidae</taxon>
        <taxon>Naegleria</taxon>
    </lineage>
</organism>